<reference evidence="2 3" key="1">
    <citation type="submission" date="2023-08" db="EMBL/GenBank/DDBJ databases">
        <title>A Necator americanus chromosomal reference genome.</title>
        <authorList>
            <person name="Ilik V."/>
            <person name="Petrzelkova K.J."/>
            <person name="Pardy F."/>
            <person name="Fuh T."/>
            <person name="Niatou-Singa F.S."/>
            <person name="Gouil Q."/>
            <person name="Baker L."/>
            <person name="Ritchie M.E."/>
            <person name="Jex A.R."/>
            <person name="Gazzola D."/>
            <person name="Li H."/>
            <person name="Toshio Fujiwara R."/>
            <person name="Zhan B."/>
            <person name="Aroian R.V."/>
            <person name="Pafco B."/>
            <person name="Schwarz E.M."/>
        </authorList>
    </citation>
    <scope>NUCLEOTIDE SEQUENCE [LARGE SCALE GENOMIC DNA]</scope>
    <source>
        <strain evidence="2 3">Aroian</strain>
        <tissue evidence="2">Whole animal</tissue>
    </source>
</reference>
<organism evidence="2 3">
    <name type="scientific">Necator americanus</name>
    <name type="common">Human hookworm</name>
    <dbReference type="NCBI Taxonomy" id="51031"/>
    <lineage>
        <taxon>Eukaryota</taxon>
        <taxon>Metazoa</taxon>
        <taxon>Ecdysozoa</taxon>
        <taxon>Nematoda</taxon>
        <taxon>Chromadorea</taxon>
        <taxon>Rhabditida</taxon>
        <taxon>Rhabditina</taxon>
        <taxon>Rhabditomorpha</taxon>
        <taxon>Strongyloidea</taxon>
        <taxon>Ancylostomatidae</taxon>
        <taxon>Bunostominae</taxon>
        <taxon>Necator</taxon>
    </lineage>
</organism>
<feature type="signal peptide" evidence="1">
    <location>
        <begin position="1"/>
        <end position="19"/>
    </location>
</feature>
<evidence type="ECO:0000313" key="3">
    <source>
        <dbReference type="Proteomes" id="UP001303046"/>
    </source>
</evidence>
<protein>
    <submittedName>
        <fullName evidence="2">Uncharacterized protein</fullName>
    </submittedName>
</protein>
<accession>A0ABR1DGB6</accession>
<keyword evidence="3" id="KW-1185">Reference proteome</keyword>
<comment type="caution">
    <text evidence="2">The sequence shown here is derived from an EMBL/GenBank/DDBJ whole genome shotgun (WGS) entry which is preliminary data.</text>
</comment>
<sequence>MWTPFVVAVVLVAVSRVEGRPNLDLHDAHAMFPRSLKSFWHLNNRGLAMERLFNGLNVKRPQRAVVAASAHGISQPRQKVRVIHKKERESLLDKSNLEIDMYDPILKVIV</sequence>
<dbReference type="EMBL" id="JAVFWL010000004">
    <property type="protein sequence ID" value="KAK6749397.1"/>
    <property type="molecule type" value="Genomic_DNA"/>
</dbReference>
<name>A0ABR1DGB6_NECAM</name>
<gene>
    <name evidence="2" type="primary">Necator_chrIV.g15088</name>
    <name evidence="2" type="ORF">RB195_001793</name>
</gene>
<evidence type="ECO:0000256" key="1">
    <source>
        <dbReference type="SAM" id="SignalP"/>
    </source>
</evidence>
<dbReference type="Proteomes" id="UP001303046">
    <property type="component" value="Unassembled WGS sequence"/>
</dbReference>
<evidence type="ECO:0000313" key="2">
    <source>
        <dbReference type="EMBL" id="KAK6749397.1"/>
    </source>
</evidence>
<proteinExistence type="predicted"/>
<feature type="chain" id="PRO_5045402843" evidence="1">
    <location>
        <begin position="20"/>
        <end position="110"/>
    </location>
</feature>
<keyword evidence="1" id="KW-0732">Signal</keyword>